<keyword evidence="2 4" id="KW-0808">Transferase</keyword>
<dbReference type="UniPathway" id="UPA00051">
    <property type="reaction ID" value="UER00074"/>
</dbReference>
<dbReference type="PANTHER" id="PTHR20919">
    <property type="entry name" value="HOMOSERINE O-SUCCINYLTRANSFERASE"/>
    <property type="match status" value="1"/>
</dbReference>
<dbReference type="EC" id="2.3.1.31" evidence="4"/>
<dbReference type="Pfam" id="PF04204">
    <property type="entry name" value="HTS"/>
    <property type="match status" value="1"/>
</dbReference>
<dbReference type="PATRIC" id="fig|1423726.3.peg.427"/>
<dbReference type="STRING" id="1423726.FC07_GL000411"/>
<comment type="function">
    <text evidence="4">Transfers an acetyl group from acetyl-CoA to L-homoserine, forming acetyl-L-homoserine.</text>
</comment>
<evidence type="ECO:0000256" key="1">
    <source>
        <dbReference type="ARBA" id="ARBA00022605"/>
    </source>
</evidence>
<comment type="pathway">
    <text evidence="4">Amino-acid biosynthesis; L-methionine biosynthesis via de novo pathway; O-acetyl-L-homoserine from L-homoserine: step 1/1.</text>
</comment>
<comment type="similarity">
    <text evidence="4">Belongs to the MetA family.</text>
</comment>
<dbReference type="GO" id="GO:0005737">
    <property type="term" value="C:cytoplasm"/>
    <property type="evidence" value="ECO:0007669"/>
    <property type="project" value="UniProtKB-SubCell"/>
</dbReference>
<dbReference type="GO" id="GO:0009086">
    <property type="term" value="P:methionine biosynthetic process"/>
    <property type="evidence" value="ECO:0007669"/>
    <property type="project" value="UniProtKB-UniRule"/>
</dbReference>
<keyword evidence="7" id="KW-1185">Reference proteome</keyword>
<feature type="binding site" evidence="4">
    <location>
        <position position="217"/>
    </location>
    <ligand>
        <name>substrate</name>
    </ligand>
</feature>
<gene>
    <name evidence="4" type="primary">metAA</name>
    <name evidence="6" type="ORF">FC07_GL000411</name>
</gene>
<feature type="active site" description="Acyl-thioester intermediate" evidence="4 5">
    <location>
        <position position="111"/>
    </location>
</feature>
<dbReference type="HAMAP" id="MF_00295">
    <property type="entry name" value="MetA_acyltransf"/>
    <property type="match status" value="1"/>
</dbReference>
<comment type="subcellular location">
    <subcellularLocation>
        <location evidence="4">Cytoplasm</location>
    </subcellularLocation>
</comment>
<dbReference type="Proteomes" id="UP000051461">
    <property type="component" value="Unassembled WGS sequence"/>
</dbReference>
<protein>
    <recommendedName>
        <fullName evidence="4">Homoserine O-acetyltransferase</fullName>
        <shortName evidence="4">HAT</shortName>
        <ecNumber evidence="4">2.3.1.31</ecNumber>
    </recommendedName>
    <alternativeName>
        <fullName evidence="4">Homoserine transacetylase</fullName>
        <shortName evidence="4">HTA</shortName>
    </alternativeName>
</protein>
<keyword evidence="4" id="KW-0963">Cytoplasm</keyword>
<feature type="active site" evidence="4">
    <location>
        <position position="205"/>
    </location>
</feature>
<evidence type="ECO:0000313" key="7">
    <source>
        <dbReference type="Proteomes" id="UP000051461"/>
    </source>
</evidence>
<dbReference type="PANTHER" id="PTHR20919:SF0">
    <property type="entry name" value="HOMOSERINE O-SUCCINYLTRANSFERASE"/>
    <property type="match status" value="1"/>
</dbReference>
<dbReference type="InterPro" id="IPR033752">
    <property type="entry name" value="MetA_family"/>
</dbReference>
<evidence type="ECO:0000256" key="2">
    <source>
        <dbReference type="ARBA" id="ARBA00022679"/>
    </source>
</evidence>
<feature type="binding site" evidence="4">
    <location>
        <position position="160"/>
    </location>
    <ligand>
        <name>substrate</name>
    </ligand>
</feature>
<accession>A0A0R1GQD6</accession>
<dbReference type="AlphaFoldDB" id="A0A0R1GQD6"/>
<comment type="caution">
    <text evidence="6">The sequence shown here is derived from an EMBL/GenBank/DDBJ whole genome shotgun (WGS) entry which is preliminary data.</text>
</comment>
<keyword evidence="1 4" id="KW-0028">Amino-acid biosynthesis</keyword>
<keyword evidence="3 4" id="KW-0012">Acyltransferase</keyword>
<feature type="site" description="Important for substrate specificity" evidence="4">
    <location>
        <position position="160"/>
    </location>
</feature>
<comment type="catalytic activity">
    <reaction evidence="4">
        <text>L-homoserine + acetyl-CoA = O-acetyl-L-homoserine + CoA</text>
        <dbReference type="Rhea" id="RHEA:13701"/>
        <dbReference type="ChEBI" id="CHEBI:57287"/>
        <dbReference type="ChEBI" id="CHEBI:57288"/>
        <dbReference type="ChEBI" id="CHEBI:57476"/>
        <dbReference type="ChEBI" id="CHEBI:57716"/>
        <dbReference type="EC" id="2.3.1.31"/>
    </reaction>
</comment>
<evidence type="ECO:0000256" key="5">
    <source>
        <dbReference type="PIRSR" id="PIRSR000450-1"/>
    </source>
</evidence>
<comment type="caution">
    <text evidence="4">Lacks conserved residue(s) required for the propagation of feature annotation.</text>
</comment>
<dbReference type="GO" id="GO:0008899">
    <property type="term" value="F:homoserine O-succinyltransferase activity"/>
    <property type="evidence" value="ECO:0007669"/>
    <property type="project" value="UniProtKB-UniRule"/>
</dbReference>
<organism evidence="6 7">
    <name type="scientific">Loigolactobacillus bifermentans DSM 20003</name>
    <dbReference type="NCBI Taxonomy" id="1423726"/>
    <lineage>
        <taxon>Bacteria</taxon>
        <taxon>Bacillati</taxon>
        <taxon>Bacillota</taxon>
        <taxon>Bacilli</taxon>
        <taxon>Lactobacillales</taxon>
        <taxon>Lactobacillaceae</taxon>
        <taxon>Loigolactobacillus</taxon>
    </lineage>
</organism>
<evidence type="ECO:0000256" key="3">
    <source>
        <dbReference type="ARBA" id="ARBA00023315"/>
    </source>
</evidence>
<evidence type="ECO:0000313" key="6">
    <source>
        <dbReference type="EMBL" id="KRK34659.1"/>
    </source>
</evidence>
<feature type="active site" description="Proton acceptor" evidence="4">
    <location>
        <position position="203"/>
    </location>
</feature>
<dbReference type="SUPFAM" id="SSF52317">
    <property type="entry name" value="Class I glutamine amidotransferase-like"/>
    <property type="match status" value="1"/>
</dbReference>
<dbReference type="GO" id="GO:0004414">
    <property type="term" value="F:homoserine O-acetyltransferase activity"/>
    <property type="evidence" value="ECO:0007669"/>
    <property type="project" value="UniProtKB-EC"/>
</dbReference>
<dbReference type="InterPro" id="IPR029062">
    <property type="entry name" value="Class_I_gatase-like"/>
</dbReference>
<proteinExistence type="inferred from homology"/>
<reference evidence="6 7" key="1">
    <citation type="journal article" date="2015" name="Genome Announc.">
        <title>Expanding the biotechnology potential of lactobacilli through comparative genomics of 213 strains and associated genera.</title>
        <authorList>
            <person name="Sun Z."/>
            <person name="Harris H.M."/>
            <person name="McCann A."/>
            <person name="Guo C."/>
            <person name="Argimon S."/>
            <person name="Zhang W."/>
            <person name="Yang X."/>
            <person name="Jeffery I.B."/>
            <person name="Cooney J.C."/>
            <person name="Kagawa T.F."/>
            <person name="Liu W."/>
            <person name="Song Y."/>
            <person name="Salvetti E."/>
            <person name="Wrobel A."/>
            <person name="Rasinkangas P."/>
            <person name="Parkhill J."/>
            <person name="Rea M.C."/>
            <person name="O'Sullivan O."/>
            <person name="Ritari J."/>
            <person name="Douillard F.P."/>
            <person name="Paul Ross R."/>
            <person name="Yang R."/>
            <person name="Briner A.E."/>
            <person name="Felis G.E."/>
            <person name="de Vos W.M."/>
            <person name="Barrangou R."/>
            <person name="Klaenhammer T.R."/>
            <person name="Caufield P.W."/>
            <person name="Cui Y."/>
            <person name="Zhang H."/>
            <person name="O'Toole P.W."/>
        </authorList>
    </citation>
    <scope>NUCLEOTIDE SEQUENCE [LARGE SCALE GENOMIC DNA]</scope>
    <source>
        <strain evidence="6 7">DSM 20003</strain>
    </source>
</reference>
<dbReference type="EMBL" id="AZDA01000090">
    <property type="protein sequence ID" value="KRK34659.1"/>
    <property type="molecule type" value="Genomic_DNA"/>
</dbReference>
<keyword evidence="4" id="KW-0486">Methionine biosynthesis</keyword>
<feature type="site" description="Important for acyl-CoA specificity" evidence="4">
    <location>
        <position position="80"/>
    </location>
</feature>
<sequence>MTSLKVLVLNLMPHKQATERQIKALATGMVQPPAFTFMYPASHRFKNPAIMPYLQAHYVTFDQIVAQQFDGLIVTGTPVETLPFPQVDYWAELSRLLDWAATHVAKSLYLCWGAQAALQHDYHLEKQLVPAKIFGVFQHEPRQAAPLFQGLTTPFYMPHSRHTTLRTADVLATPGLNLLVDDPVAGPVIMQSQNGRRTYISGHPEYATQTLAQEYQRDRQAGLTIALPQHYFQANDPKQPVINRWQVASRQLFRNWLLAK</sequence>
<dbReference type="PIRSF" id="PIRSF000450">
    <property type="entry name" value="H_ser_succinyltr"/>
    <property type="match status" value="1"/>
</dbReference>
<dbReference type="CDD" id="cd03131">
    <property type="entry name" value="GATase1_HTS"/>
    <property type="match status" value="1"/>
</dbReference>
<name>A0A0R1GQD6_9LACO</name>
<evidence type="ECO:0000256" key="4">
    <source>
        <dbReference type="HAMAP-Rule" id="MF_00295"/>
    </source>
</evidence>
<feature type="binding site" evidence="4">
    <location>
        <position position="132"/>
    </location>
    <ligand>
        <name>substrate</name>
    </ligand>
</feature>
<dbReference type="Gene3D" id="3.40.50.880">
    <property type="match status" value="1"/>
</dbReference>